<dbReference type="EMBL" id="CP159485">
    <property type="protein sequence ID" value="XCI29546.1"/>
    <property type="molecule type" value="Genomic_DNA"/>
</dbReference>
<evidence type="ECO:0000313" key="3">
    <source>
        <dbReference type="EMBL" id="XCI29546.1"/>
    </source>
</evidence>
<sequence>MRLLYFSFKKLIRTIGILLIGVLAGAVISQILQGRIIDELYIEKKQLQTHVVELQNTIDRLEDSQLKKQVLVVRELEVFLEYDDEVIALELKGRINELLNNLIGEEVDSINPNLVRNIVHNRTFVIEDRRYKSSLDMLIIAETTKVYIHAELVETDDPEE</sequence>
<evidence type="ECO:0000259" key="2">
    <source>
        <dbReference type="Pfam" id="PF26347"/>
    </source>
</evidence>
<dbReference type="Pfam" id="PF26347">
    <property type="entry name" value="YtrI_sporulation"/>
    <property type="match status" value="1"/>
</dbReference>
<reference evidence="3" key="1">
    <citation type="journal article" date="2018" name="Antonie Van Leeuwenhoek">
        <title>Proteinivorax hydrogeniformans sp. nov., an anaerobic, haloalkaliphilic bacterium fermenting proteinaceous compounds with high hydrogen production.</title>
        <authorList>
            <person name="Boltyanskaya Y."/>
            <person name="Detkova E."/>
            <person name="Pimenov N."/>
            <person name="Kevbrin V."/>
        </authorList>
    </citation>
    <scope>NUCLEOTIDE SEQUENCE</scope>
    <source>
        <strain evidence="3">Z-710</strain>
    </source>
</reference>
<feature type="coiled-coil region" evidence="1">
    <location>
        <begin position="37"/>
        <end position="64"/>
    </location>
</feature>
<feature type="domain" description="Sporulation membrane protein YtrI C-terminal" evidence="2">
    <location>
        <begin position="84"/>
        <end position="150"/>
    </location>
</feature>
<keyword evidence="1" id="KW-0175">Coiled coil</keyword>
<dbReference type="InterPro" id="IPR058620">
    <property type="entry name" value="YtrI_C"/>
</dbReference>
<evidence type="ECO:0000256" key="1">
    <source>
        <dbReference type="SAM" id="Coils"/>
    </source>
</evidence>
<reference evidence="3" key="2">
    <citation type="submission" date="2024-06" db="EMBL/GenBank/DDBJ databases">
        <authorList>
            <person name="Petrova K.O."/>
            <person name="Toshchakov S.V."/>
            <person name="Boltjanskaja Y.V."/>
            <person name="Kevbrin V.V."/>
        </authorList>
    </citation>
    <scope>NUCLEOTIDE SEQUENCE</scope>
    <source>
        <strain evidence="3">Z-710</strain>
    </source>
</reference>
<dbReference type="AlphaFoldDB" id="A0AAU8HW01"/>
<proteinExistence type="predicted"/>
<dbReference type="RefSeq" id="WP_353894094.1">
    <property type="nucleotide sequence ID" value="NZ_CP159485.1"/>
</dbReference>
<protein>
    <recommendedName>
        <fullName evidence="2">Sporulation membrane protein YtrI C-terminal domain-containing protein</fullName>
    </recommendedName>
</protein>
<name>A0AAU8HW01_9FIRM</name>
<organism evidence="3">
    <name type="scientific">Proteinivorax hydrogeniformans</name>
    <dbReference type="NCBI Taxonomy" id="1826727"/>
    <lineage>
        <taxon>Bacteria</taxon>
        <taxon>Bacillati</taxon>
        <taxon>Bacillota</taxon>
        <taxon>Clostridia</taxon>
        <taxon>Eubacteriales</taxon>
        <taxon>Proteinivoracaceae</taxon>
        <taxon>Proteinivorax</taxon>
    </lineage>
</organism>
<accession>A0AAU8HW01</accession>
<gene>
    <name evidence="3" type="ORF">PRVXH_000869</name>
</gene>